<proteinExistence type="predicted"/>
<evidence type="ECO:0000313" key="1">
    <source>
        <dbReference type="EMBL" id="MPM82646.1"/>
    </source>
</evidence>
<comment type="caution">
    <text evidence="1">The sequence shown here is derived from an EMBL/GenBank/DDBJ whole genome shotgun (WGS) entry which is preliminary data.</text>
</comment>
<sequence length="178" mass="20644">MKKNYKMKKTISMKQFITEFGEDMTKQMKKKLLELWPRCILTRDEKSNILDLKHVEHIQYDCNSGGKDGSEKGRKEYAYGQFIIDDGALYFSEKCLESDTVMQMPAVDAIFDSLKGEEMYFDDGVRAKKVDDDNIDYVIDSILKVCPAMSQAHLDIISKYCSTDDFNNKNTNIKDYHL</sequence>
<protein>
    <submittedName>
        <fullName evidence="1">Uncharacterized protein</fullName>
    </submittedName>
</protein>
<gene>
    <name evidence="1" type="ORF">SDC9_129708</name>
</gene>
<dbReference type="EMBL" id="VSSQ01031670">
    <property type="protein sequence ID" value="MPM82646.1"/>
    <property type="molecule type" value="Genomic_DNA"/>
</dbReference>
<name>A0A645CZQ8_9ZZZZ</name>
<dbReference type="AlphaFoldDB" id="A0A645CZQ8"/>
<organism evidence="1">
    <name type="scientific">bioreactor metagenome</name>
    <dbReference type="NCBI Taxonomy" id="1076179"/>
    <lineage>
        <taxon>unclassified sequences</taxon>
        <taxon>metagenomes</taxon>
        <taxon>ecological metagenomes</taxon>
    </lineage>
</organism>
<accession>A0A645CZQ8</accession>
<reference evidence="1" key="1">
    <citation type="submission" date="2019-08" db="EMBL/GenBank/DDBJ databases">
        <authorList>
            <person name="Kucharzyk K."/>
            <person name="Murdoch R.W."/>
            <person name="Higgins S."/>
            <person name="Loffler F."/>
        </authorList>
    </citation>
    <scope>NUCLEOTIDE SEQUENCE</scope>
</reference>